<dbReference type="KEGG" id="mya:MORIYA_1777"/>
<feature type="transmembrane region" description="Helical" evidence="1">
    <location>
        <begin position="32"/>
        <end position="57"/>
    </location>
</feature>
<evidence type="ECO:0000313" key="3">
    <source>
        <dbReference type="Proteomes" id="UP000250163"/>
    </source>
</evidence>
<sequence length="71" mass="8018">MKILLLQSIIGSLIFGGAPWFIEHNTLGFNYLSLFCTSVSFGFISGLFSATSIIFTVKNLKLPSWEQWEEK</sequence>
<keyword evidence="3" id="KW-1185">Reference proteome</keyword>
<dbReference type="InterPro" id="IPR045644">
    <property type="entry name" value="DUF6404"/>
</dbReference>
<gene>
    <name evidence="2" type="ORF">MORIYA_1777</name>
</gene>
<keyword evidence="1" id="KW-1133">Transmembrane helix</keyword>
<accession>A0A330LW14</accession>
<keyword evidence="1" id="KW-0812">Transmembrane</keyword>
<keyword evidence="1" id="KW-0472">Membrane</keyword>
<proteinExistence type="predicted"/>
<organism evidence="2 3">
    <name type="scientific">Moritella yayanosii</name>
    <dbReference type="NCBI Taxonomy" id="69539"/>
    <lineage>
        <taxon>Bacteria</taxon>
        <taxon>Pseudomonadati</taxon>
        <taxon>Pseudomonadota</taxon>
        <taxon>Gammaproteobacteria</taxon>
        <taxon>Alteromonadales</taxon>
        <taxon>Moritellaceae</taxon>
        <taxon>Moritella</taxon>
    </lineage>
</organism>
<dbReference type="Pfam" id="PF19942">
    <property type="entry name" value="DUF6404"/>
    <property type="match status" value="1"/>
</dbReference>
<name>A0A330LW14_9GAMM</name>
<reference evidence="3" key="1">
    <citation type="submission" date="2018-05" db="EMBL/GenBank/DDBJ databases">
        <authorList>
            <person name="Cea G.-C."/>
            <person name="William W."/>
        </authorList>
    </citation>
    <scope>NUCLEOTIDE SEQUENCE [LARGE SCALE GENOMIC DNA]</scope>
    <source>
        <strain evidence="3">DB21MT 5</strain>
    </source>
</reference>
<protein>
    <submittedName>
        <fullName evidence="2">Uncharacterized protein</fullName>
    </submittedName>
</protein>
<dbReference type="EMBL" id="LS483250">
    <property type="protein sequence ID" value="SQD78255.1"/>
    <property type="molecule type" value="Genomic_DNA"/>
</dbReference>
<evidence type="ECO:0000313" key="2">
    <source>
        <dbReference type="EMBL" id="SQD78255.1"/>
    </source>
</evidence>
<dbReference type="AlphaFoldDB" id="A0A330LW14"/>
<evidence type="ECO:0000256" key="1">
    <source>
        <dbReference type="SAM" id="Phobius"/>
    </source>
</evidence>
<dbReference type="Proteomes" id="UP000250163">
    <property type="component" value="Chromosome MORIYA"/>
</dbReference>